<gene>
    <name evidence="2" type="ORF">UFOPK3954_02369</name>
</gene>
<feature type="compositionally biased region" description="Polar residues" evidence="1">
    <location>
        <begin position="172"/>
        <end position="181"/>
    </location>
</feature>
<evidence type="ECO:0000313" key="2">
    <source>
        <dbReference type="EMBL" id="CAB5012127.1"/>
    </source>
</evidence>
<accession>A0A6J7Q399</accession>
<dbReference type="EMBL" id="CAFBON010000354">
    <property type="protein sequence ID" value="CAB5012127.1"/>
    <property type="molecule type" value="Genomic_DNA"/>
</dbReference>
<protein>
    <submittedName>
        <fullName evidence="2">Unannotated protein</fullName>
    </submittedName>
</protein>
<proteinExistence type="predicted"/>
<feature type="region of interest" description="Disordered" evidence="1">
    <location>
        <begin position="172"/>
        <end position="211"/>
    </location>
</feature>
<sequence length="257" mass="27790">MGLDIRRAPESMDAAWVTGVMESAGVARGARVTSVEFVGYIGTGHTGANEGFAITPRTYAVLYDADTPDFVIVAEVTQRFAGSAKEWITVTATPHTVVHMGYRVATLWGEEQLFLAHNECTFIWSDREGWPVGIRWCASWWRPLAHCSRATRRSRGRERAWYTTTGAPSCGSTGSSLTRSTAPRARWPAGTTTISSAPRRAGGSRTVVLSPRGLTETHALSGVGERHGVDGAPPLPFRVPAIQPGDIVELLKQVGNE</sequence>
<evidence type="ECO:0000256" key="1">
    <source>
        <dbReference type="SAM" id="MobiDB-lite"/>
    </source>
</evidence>
<reference evidence="2" key="1">
    <citation type="submission" date="2020-05" db="EMBL/GenBank/DDBJ databases">
        <authorList>
            <person name="Chiriac C."/>
            <person name="Salcher M."/>
            <person name="Ghai R."/>
            <person name="Kavagutti S V."/>
        </authorList>
    </citation>
    <scope>NUCLEOTIDE SEQUENCE</scope>
</reference>
<organism evidence="2">
    <name type="scientific">freshwater metagenome</name>
    <dbReference type="NCBI Taxonomy" id="449393"/>
    <lineage>
        <taxon>unclassified sequences</taxon>
        <taxon>metagenomes</taxon>
        <taxon>ecological metagenomes</taxon>
    </lineage>
</organism>
<dbReference type="AlphaFoldDB" id="A0A6J7Q399"/>
<name>A0A6J7Q399_9ZZZZ</name>